<dbReference type="EMBL" id="JACAZI010000014">
    <property type="protein sequence ID" value="KAF7345027.1"/>
    <property type="molecule type" value="Genomic_DNA"/>
</dbReference>
<proteinExistence type="predicted"/>
<keyword evidence="3" id="KW-1185">Reference proteome</keyword>
<comment type="caution">
    <text evidence="2">The sequence shown here is derived from an EMBL/GenBank/DDBJ whole genome shotgun (WGS) entry which is preliminary data.</text>
</comment>
<reference evidence="2" key="1">
    <citation type="submission" date="2020-05" db="EMBL/GenBank/DDBJ databases">
        <title>Mycena genomes resolve the evolution of fungal bioluminescence.</title>
        <authorList>
            <person name="Tsai I.J."/>
        </authorList>
    </citation>
    <scope>NUCLEOTIDE SEQUENCE</scope>
    <source>
        <strain evidence="2">CCC161011</strain>
    </source>
</reference>
<feature type="region of interest" description="Disordered" evidence="1">
    <location>
        <begin position="1"/>
        <end position="23"/>
    </location>
</feature>
<evidence type="ECO:0000256" key="1">
    <source>
        <dbReference type="SAM" id="MobiDB-lite"/>
    </source>
</evidence>
<accession>A0A8H7CQZ3</accession>
<protein>
    <submittedName>
        <fullName evidence="2">Uncharacterized protein</fullName>
    </submittedName>
</protein>
<sequence length="151" mass="16586">MEGAAEIDKEDKEDGNSRAVNSAKQSKELLERLEAIPDAIAHLAGTNPPLSRGFSLHFGTGAVVERIIPPTVYKWFFFQISSEESVLQMANLTALQALDVFLESPSRSNASAIIDIPVLHDVLMYKFEKGPNLGGDILDIYGMLLWNAQDP</sequence>
<dbReference type="OrthoDB" id="5598737at2759"/>
<name>A0A8H7CQZ3_9AGAR</name>
<dbReference type="Proteomes" id="UP000620124">
    <property type="component" value="Unassembled WGS sequence"/>
</dbReference>
<gene>
    <name evidence="2" type="ORF">MVEN_01665500</name>
</gene>
<evidence type="ECO:0000313" key="2">
    <source>
        <dbReference type="EMBL" id="KAF7345027.1"/>
    </source>
</evidence>
<feature type="compositionally biased region" description="Basic and acidic residues" evidence="1">
    <location>
        <begin position="1"/>
        <end position="16"/>
    </location>
</feature>
<dbReference type="AlphaFoldDB" id="A0A8H7CQZ3"/>
<organism evidence="2 3">
    <name type="scientific">Mycena venus</name>
    <dbReference type="NCBI Taxonomy" id="2733690"/>
    <lineage>
        <taxon>Eukaryota</taxon>
        <taxon>Fungi</taxon>
        <taxon>Dikarya</taxon>
        <taxon>Basidiomycota</taxon>
        <taxon>Agaricomycotina</taxon>
        <taxon>Agaricomycetes</taxon>
        <taxon>Agaricomycetidae</taxon>
        <taxon>Agaricales</taxon>
        <taxon>Marasmiineae</taxon>
        <taxon>Mycenaceae</taxon>
        <taxon>Mycena</taxon>
    </lineage>
</organism>
<evidence type="ECO:0000313" key="3">
    <source>
        <dbReference type="Proteomes" id="UP000620124"/>
    </source>
</evidence>